<reference evidence="3 4" key="1">
    <citation type="journal article" date="2015" name="Nat. Commun.">
        <title>Lucilia cuprina genome unlocks parasitic fly biology to underpin future interventions.</title>
        <authorList>
            <person name="Anstead C.A."/>
            <person name="Korhonen P.K."/>
            <person name="Young N.D."/>
            <person name="Hall R.S."/>
            <person name="Jex A.R."/>
            <person name="Murali S.C."/>
            <person name="Hughes D.S."/>
            <person name="Lee S.F."/>
            <person name="Perry T."/>
            <person name="Stroehlein A.J."/>
            <person name="Ansell B.R."/>
            <person name="Breugelmans B."/>
            <person name="Hofmann A."/>
            <person name="Qu J."/>
            <person name="Dugan S."/>
            <person name="Lee S.L."/>
            <person name="Chao H."/>
            <person name="Dinh H."/>
            <person name="Han Y."/>
            <person name="Doddapaneni H.V."/>
            <person name="Worley K.C."/>
            <person name="Muzny D.M."/>
            <person name="Ioannidis P."/>
            <person name="Waterhouse R.M."/>
            <person name="Zdobnov E.M."/>
            <person name="James P.J."/>
            <person name="Bagnall N.H."/>
            <person name="Kotze A.C."/>
            <person name="Gibbs R.A."/>
            <person name="Richards S."/>
            <person name="Batterham P."/>
            <person name="Gasser R.B."/>
        </authorList>
    </citation>
    <scope>NUCLEOTIDE SEQUENCE [LARGE SCALE GENOMIC DNA]</scope>
    <source>
        <strain evidence="3 4">LS</strain>
        <tissue evidence="3">Full body</tissue>
    </source>
</reference>
<organism evidence="3 4">
    <name type="scientific">Lucilia cuprina</name>
    <name type="common">Green bottle fly</name>
    <name type="synonym">Australian sheep blowfly</name>
    <dbReference type="NCBI Taxonomy" id="7375"/>
    <lineage>
        <taxon>Eukaryota</taxon>
        <taxon>Metazoa</taxon>
        <taxon>Ecdysozoa</taxon>
        <taxon>Arthropoda</taxon>
        <taxon>Hexapoda</taxon>
        <taxon>Insecta</taxon>
        <taxon>Pterygota</taxon>
        <taxon>Neoptera</taxon>
        <taxon>Endopterygota</taxon>
        <taxon>Diptera</taxon>
        <taxon>Brachycera</taxon>
        <taxon>Muscomorpha</taxon>
        <taxon>Oestroidea</taxon>
        <taxon>Calliphoridae</taxon>
        <taxon>Luciliinae</taxon>
        <taxon>Lucilia</taxon>
    </lineage>
</organism>
<protein>
    <recommendedName>
        <fullName evidence="2">Phosphatidic acid phosphatase type 2/haloperoxidase domain-containing protein</fullName>
    </recommendedName>
</protein>
<dbReference type="PANTHER" id="PTHR14969">
    <property type="entry name" value="SPHINGOSINE-1-PHOSPHATE PHOSPHOHYDROLASE"/>
    <property type="match status" value="1"/>
</dbReference>
<keyword evidence="4" id="KW-1185">Reference proteome</keyword>
<accession>A0A0L0CFG9</accession>
<dbReference type="STRING" id="7375.A0A0L0CFG9"/>
<feature type="domain" description="Phosphatidic acid phosphatase type 2/haloperoxidase" evidence="2">
    <location>
        <begin position="95"/>
        <end position="203"/>
    </location>
</feature>
<gene>
    <name evidence="3" type="ORF">FF38_12379</name>
</gene>
<sequence length="229" mass="26906">MLKWSHWLCVIFVKYRPKPEIEMAKRQKHKALEIIISKDEHLTKLLVSRFLQYPSFKSLKTHCKSLEISCNGIVWLAVWLTFIYLFNKKDLCEMQINMLFGLIIDIFLIAIIKSVCRRRRPTVPEDMLVLGPDKFSFPSGHASRASFVAMFFIFLCPISKIWWMPLTCWCLSVCLSRILMQRHYILDVLAGCVLGFVEIYFLKIIWISESTSQYLINFVTNDELPIDVE</sequence>
<dbReference type="Gene3D" id="1.20.144.10">
    <property type="entry name" value="Phosphatidic acid phosphatase type 2/haloperoxidase"/>
    <property type="match status" value="1"/>
</dbReference>
<dbReference type="OrthoDB" id="10266771at2759"/>
<evidence type="ECO:0000259" key="2">
    <source>
        <dbReference type="SMART" id="SM00014"/>
    </source>
</evidence>
<dbReference type="OMA" id="FVSFMLN"/>
<dbReference type="EMBL" id="JRES01000473">
    <property type="protein sequence ID" value="KNC30986.1"/>
    <property type="molecule type" value="Genomic_DNA"/>
</dbReference>
<name>A0A0L0CFG9_LUCCU</name>
<evidence type="ECO:0000256" key="1">
    <source>
        <dbReference type="SAM" id="Phobius"/>
    </source>
</evidence>
<evidence type="ECO:0000313" key="3">
    <source>
        <dbReference type="EMBL" id="KNC30986.1"/>
    </source>
</evidence>
<dbReference type="Proteomes" id="UP000037069">
    <property type="component" value="Unassembled WGS sequence"/>
</dbReference>
<feature type="transmembrane region" description="Helical" evidence="1">
    <location>
        <begin position="66"/>
        <end position="86"/>
    </location>
</feature>
<dbReference type="InterPro" id="IPR036938">
    <property type="entry name" value="PAP2/HPO_sf"/>
</dbReference>
<feature type="transmembrane region" description="Helical" evidence="1">
    <location>
        <begin position="186"/>
        <end position="207"/>
    </location>
</feature>
<feature type="transmembrane region" description="Helical" evidence="1">
    <location>
        <begin position="98"/>
        <end position="116"/>
    </location>
</feature>
<comment type="caution">
    <text evidence="3">The sequence shown here is derived from an EMBL/GenBank/DDBJ whole genome shotgun (WGS) entry which is preliminary data.</text>
</comment>
<proteinExistence type="predicted"/>
<dbReference type="SUPFAM" id="SSF48317">
    <property type="entry name" value="Acid phosphatase/Vanadium-dependent haloperoxidase"/>
    <property type="match status" value="1"/>
</dbReference>
<dbReference type="PANTHER" id="PTHR14969:SF13">
    <property type="entry name" value="AT30094P"/>
    <property type="match status" value="1"/>
</dbReference>
<dbReference type="InterPro" id="IPR000326">
    <property type="entry name" value="PAP2/HPO"/>
</dbReference>
<dbReference type="CDD" id="cd03391">
    <property type="entry name" value="PAP2_containing_2_like"/>
    <property type="match status" value="1"/>
</dbReference>
<dbReference type="AlphaFoldDB" id="A0A0L0CFG9"/>
<dbReference type="GO" id="GO:0042392">
    <property type="term" value="F:sphingosine-1-phosphate phosphatase activity"/>
    <property type="evidence" value="ECO:0007669"/>
    <property type="project" value="TreeGrafter"/>
</dbReference>
<keyword evidence="1" id="KW-0812">Transmembrane</keyword>
<keyword evidence="1" id="KW-0472">Membrane</keyword>
<dbReference type="Pfam" id="PF01569">
    <property type="entry name" value="PAP2"/>
    <property type="match status" value="1"/>
</dbReference>
<keyword evidence="1" id="KW-1133">Transmembrane helix</keyword>
<evidence type="ECO:0000313" key="4">
    <source>
        <dbReference type="Proteomes" id="UP000037069"/>
    </source>
</evidence>
<dbReference type="SMART" id="SM00014">
    <property type="entry name" value="acidPPc"/>
    <property type="match status" value="1"/>
</dbReference>